<dbReference type="EMBL" id="CAUOFW020007421">
    <property type="protein sequence ID" value="CAK9179144.1"/>
    <property type="molecule type" value="Genomic_DNA"/>
</dbReference>
<dbReference type="InterPro" id="IPR011009">
    <property type="entry name" value="Kinase-like_dom_sf"/>
</dbReference>
<dbReference type="Gene3D" id="1.10.510.10">
    <property type="entry name" value="Transferase(Phosphotransferase) domain 1"/>
    <property type="match status" value="1"/>
</dbReference>
<comment type="caution">
    <text evidence="3">The sequence shown here is derived from an EMBL/GenBank/DDBJ whole genome shotgun (WGS) entry which is preliminary data.</text>
</comment>
<dbReference type="Proteomes" id="UP001642360">
    <property type="component" value="Unassembled WGS sequence"/>
</dbReference>
<dbReference type="SUPFAM" id="SSF56112">
    <property type="entry name" value="Protein kinase-like (PK-like)"/>
    <property type="match status" value="1"/>
</dbReference>
<keyword evidence="2" id="KW-0067">ATP-binding</keyword>
<evidence type="ECO:0000256" key="2">
    <source>
        <dbReference type="ARBA" id="ARBA00022840"/>
    </source>
</evidence>
<keyword evidence="4" id="KW-1185">Reference proteome</keyword>
<organism evidence="3 4">
    <name type="scientific">Ilex paraguariensis</name>
    <name type="common">yerba mate</name>
    <dbReference type="NCBI Taxonomy" id="185542"/>
    <lineage>
        <taxon>Eukaryota</taxon>
        <taxon>Viridiplantae</taxon>
        <taxon>Streptophyta</taxon>
        <taxon>Embryophyta</taxon>
        <taxon>Tracheophyta</taxon>
        <taxon>Spermatophyta</taxon>
        <taxon>Magnoliopsida</taxon>
        <taxon>eudicotyledons</taxon>
        <taxon>Gunneridae</taxon>
        <taxon>Pentapetalae</taxon>
        <taxon>asterids</taxon>
        <taxon>campanulids</taxon>
        <taxon>Aquifoliales</taxon>
        <taxon>Aquifoliaceae</taxon>
        <taxon>Ilex</taxon>
    </lineage>
</organism>
<dbReference type="GO" id="GO:0005524">
    <property type="term" value="F:ATP binding"/>
    <property type="evidence" value="ECO:0007669"/>
    <property type="project" value="UniProtKB-KW"/>
</dbReference>
<dbReference type="InterPro" id="IPR050528">
    <property type="entry name" value="L-type_Lectin-RKs"/>
</dbReference>
<evidence type="ECO:0000313" key="3">
    <source>
        <dbReference type="EMBL" id="CAK9179144.1"/>
    </source>
</evidence>
<dbReference type="AlphaFoldDB" id="A0ABC8UE47"/>
<protein>
    <submittedName>
        <fullName evidence="3">Uncharacterized protein</fullName>
    </submittedName>
</protein>
<dbReference type="PANTHER" id="PTHR27007">
    <property type="match status" value="1"/>
</dbReference>
<sequence length="116" mass="13133">MDENSQIGLVEWVWDLYGGGQLLSAVDERLRMDFDAKQVECLMIVGLWCAHPDHSLRPSIRQAIQVLNFDAAVPNLPSDMPVPMDRVQAGAPQTLMLVVKQVWRAYVCECKFTVFL</sequence>
<accession>A0ABC8UE47</accession>
<evidence type="ECO:0000256" key="1">
    <source>
        <dbReference type="ARBA" id="ARBA00022741"/>
    </source>
</evidence>
<proteinExistence type="predicted"/>
<gene>
    <name evidence="3" type="ORF">ILEXP_LOCUS49087</name>
</gene>
<evidence type="ECO:0000313" key="4">
    <source>
        <dbReference type="Proteomes" id="UP001642360"/>
    </source>
</evidence>
<reference evidence="3 4" key="1">
    <citation type="submission" date="2024-02" db="EMBL/GenBank/DDBJ databases">
        <authorList>
            <person name="Vignale AGUSTIN F."/>
            <person name="Sosa J E."/>
            <person name="Modenutti C."/>
        </authorList>
    </citation>
    <scope>NUCLEOTIDE SEQUENCE [LARGE SCALE GENOMIC DNA]</scope>
</reference>
<name>A0ABC8UE47_9AQUA</name>
<keyword evidence="1" id="KW-0547">Nucleotide-binding</keyword>